<dbReference type="RefSeq" id="WP_310951670.1">
    <property type="nucleotide sequence ID" value="NZ_JAVLUS010000016.1"/>
</dbReference>
<gene>
    <name evidence="1" type="ORF">RD149_18640</name>
</gene>
<dbReference type="EMBL" id="JAVLUS010000016">
    <property type="protein sequence ID" value="MDS1115770.1"/>
    <property type="molecule type" value="Genomic_DNA"/>
</dbReference>
<evidence type="ECO:0000313" key="1">
    <source>
        <dbReference type="EMBL" id="MDS1115770.1"/>
    </source>
</evidence>
<comment type="caution">
    <text evidence="1">The sequence shown here is derived from an EMBL/GenBank/DDBJ whole genome shotgun (WGS) entry which is preliminary data.</text>
</comment>
<name>A0ABU2GXY2_9ACTN</name>
<protein>
    <submittedName>
        <fullName evidence="1">Uncharacterized protein</fullName>
    </submittedName>
</protein>
<proteinExistence type="predicted"/>
<organism evidence="1 2">
    <name type="scientific">Gordonia westfalica</name>
    <dbReference type="NCBI Taxonomy" id="158898"/>
    <lineage>
        <taxon>Bacteria</taxon>
        <taxon>Bacillati</taxon>
        <taxon>Actinomycetota</taxon>
        <taxon>Actinomycetes</taxon>
        <taxon>Mycobacteriales</taxon>
        <taxon>Gordoniaceae</taxon>
        <taxon>Gordonia</taxon>
    </lineage>
</organism>
<keyword evidence="2" id="KW-1185">Reference proteome</keyword>
<reference evidence="1 2" key="1">
    <citation type="submission" date="2023-08" db="EMBL/GenBank/DDBJ databases">
        <title>Bioegradation of LLDPE and BLDPE plastic by marine bacteria from coast plastic debris.</title>
        <authorList>
            <person name="Rong Z."/>
        </authorList>
    </citation>
    <scope>NUCLEOTIDE SEQUENCE [LARGE SCALE GENOMIC DNA]</scope>
    <source>
        <strain evidence="1 2">Z-2</strain>
    </source>
</reference>
<evidence type="ECO:0000313" key="2">
    <source>
        <dbReference type="Proteomes" id="UP001265083"/>
    </source>
</evidence>
<accession>A0ABU2GXY2</accession>
<sequence length="170" mass="18737">MDELDRQSLQKIRMAIGRTVTGLSCFEWETREPSSFNEKGPSLLETYWPVRIHFDDSKCLQFYSEVSNTVRLTVEEVEETYPPTVAVGGTVASVRAAIGEVSLLEVKDTPWAAGFVLDHGQFLGVALGETAFGDTIDFIPDSFVVISDRRIATSYSADGSPDGAWGQELH</sequence>
<dbReference type="Proteomes" id="UP001265083">
    <property type="component" value="Unassembled WGS sequence"/>
</dbReference>